<dbReference type="Pfam" id="PF14693">
    <property type="entry name" value="Ribosomal_TL5_C"/>
    <property type="match status" value="1"/>
</dbReference>
<dbReference type="Pfam" id="PF01386">
    <property type="entry name" value="Ribosomal_L25p"/>
    <property type="match status" value="1"/>
</dbReference>
<evidence type="ECO:0000259" key="7">
    <source>
        <dbReference type="Pfam" id="PF14693"/>
    </source>
</evidence>
<feature type="domain" description="Large ribosomal subunit protein bL25 beta" evidence="7">
    <location>
        <begin position="102"/>
        <end position="182"/>
    </location>
</feature>
<accession>A0ABX2CT74</accession>
<dbReference type="InterPro" id="IPR011035">
    <property type="entry name" value="Ribosomal_bL25/Gln-tRNA_synth"/>
</dbReference>
<feature type="domain" description="Large ribosomal subunit protein bL25 L25" evidence="6">
    <location>
        <begin position="6"/>
        <end position="93"/>
    </location>
</feature>
<dbReference type="Gene3D" id="2.170.120.20">
    <property type="entry name" value="Ribosomal protein L25, beta domain"/>
    <property type="match status" value="1"/>
</dbReference>
<comment type="caution">
    <text evidence="8">The sequence shown here is derived from an EMBL/GenBank/DDBJ whole genome shotgun (WGS) entry which is preliminary data.</text>
</comment>
<gene>
    <name evidence="5 8" type="primary">rplY</name>
    <name evidence="5" type="synonym">ctc</name>
    <name evidence="8" type="ORF">E5S67_00840</name>
</gene>
<evidence type="ECO:0000256" key="4">
    <source>
        <dbReference type="ARBA" id="ARBA00023274"/>
    </source>
</evidence>
<dbReference type="PANTHER" id="PTHR33284">
    <property type="entry name" value="RIBOSOMAL PROTEIN L25/GLN-TRNA SYNTHETASE, ANTI-CODON-BINDING DOMAIN-CONTAINING PROTEIN"/>
    <property type="match status" value="1"/>
</dbReference>
<dbReference type="Gene3D" id="2.40.240.10">
    <property type="entry name" value="Ribosomal Protein L25, Chain P"/>
    <property type="match status" value="1"/>
</dbReference>
<comment type="subunit">
    <text evidence="5">Part of the 50S ribosomal subunit; part of the 5S rRNA/L5/L18/L25 subcomplex. Contacts the 5S rRNA. Binds to the 5S rRNA independently of L5 and L18.</text>
</comment>
<evidence type="ECO:0000256" key="3">
    <source>
        <dbReference type="ARBA" id="ARBA00022980"/>
    </source>
</evidence>
<proteinExistence type="inferred from homology"/>
<keyword evidence="9" id="KW-1185">Reference proteome</keyword>
<evidence type="ECO:0000313" key="8">
    <source>
        <dbReference type="EMBL" id="NQE33123.1"/>
    </source>
</evidence>
<evidence type="ECO:0000259" key="6">
    <source>
        <dbReference type="Pfam" id="PF01386"/>
    </source>
</evidence>
<dbReference type="InterPro" id="IPR029751">
    <property type="entry name" value="Ribosomal_L25_dom"/>
</dbReference>
<protein>
    <recommendedName>
        <fullName evidence="5">Large ribosomal subunit protein bL25</fullName>
    </recommendedName>
    <alternativeName>
        <fullName evidence="5">General stress protein CTC</fullName>
    </alternativeName>
</protein>
<dbReference type="HAMAP" id="MF_01334">
    <property type="entry name" value="Ribosomal_bL25_CTC"/>
    <property type="match status" value="1"/>
</dbReference>
<organism evidence="8 9">
    <name type="scientific">Microcoleus asticus IPMA8</name>
    <dbReference type="NCBI Taxonomy" id="2563858"/>
    <lineage>
        <taxon>Bacteria</taxon>
        <taxon>Bacillati</taxon>
        <taxon>Cyanobacteriota</taxon>
        <taxon>Cyanophyceae</taxon>
        <taxon>Oscillatoriophycideae</taxon>
        <taxon>Oscillatoriales</taxon>
        <taxon>Microcoleaceae</taxon>
        <taxon>Microcoleus</taxon>
        <taxon>Microcoleus asticus</taxon>
    </lineage>
</organism>
<comment type="similarity">
    <text evidence="5">Belongs to the bacterial ribosomal protein bL25 family. CTC subfamily.</text>
</comment>
<evidence type="ECO:0000256" key="1">
    <source>
        <dbReference type="ARBA" id="ARBA00022730"/>
    </source>
</evidence>
<keyword evidence="3 5" id="KW-0689">Ribosomal protein</keyword>
<comment type="function">
    <text evidence="5">This is one of the proteins that binds to the 5S RNA in the ribosome where it forms part of the central protuberance.</text>
</comment>
<evidence type="ECO:0000313" key="9">
    <source>
        <dbReference type="Proteomes" id="UP000702425"/>
    </source>
</evidence>
<dbReference type="SUPFAM" id="SSF50715">
    <property type="entry name" value="Ribosomal protein L25-like"/>
    <property type="match status" value="1"/>
</dbReference>
<dbReference type="GO" id="GO:0005840">
    <property type="term" value="C:ribosome"/>
    <property type="evidence" value="ECO:0007669"/>
    <property type="project" value="UniProtKB-KW"/>
</dbReference>
<keyword evidence="1 5" id="KW-0699">rRNA-binding</keyword>
<keyword evidence="2 5" id="KW-0694">RNA-binding</keyword>
<dbReference type="InterPro" id="IPR020056">
    <property type="entry name" value="Rbsml_bL25/Gln-tRNA_synth_N"/>
</dbReference>
<dbReference type="RefSeq" id="WP_172185805.1">
    <property type="nucleotide sequence ID" value="NZ_CAWPPK010000002.1"/>
</dbReference>
<dbReference type="InterPro" id="IPR020057">
    <property type="entry name" value="Ribosomal_bL25_b-dom"/>
</dbReference>
<dbReference type="Proteomes" id="UP000702425">
    <property type="component" value="Unassembled WGS sequence"/>
</dbReference>
<dbReference type="InterPro" id="IPR020930">
    <property type="entry name" value="Ribosomal_uL5_bac-type"/>
</dbReference>
<dbReference type="InterPro" id="IPR037121">
    <property type="entry name" value="Ribosomal_bL25_C"/>
</dbReference>
<sequence length="201" mass="21435">MELAVECQKRAEGSKPNALRRSGLIPAVLYGHKGSESISLTIKAKTVENLLKKHVVNNALIDLSIPDLSWSGKTLLREVQVHPWKGYPYHLSFFSVATQDSLEVEVSLNFVGEAVGVKLEGGILDTVLTQLAVKCKPDSIPEAIEVDISNLKVGDAVHIHELVLPAGVVALGEPDQVVVTVLGIQAGSEAEDAEEDAEAAA</sequence>
<dbReference type="NCBIfam" id="TIGR00731">
    <property type="entry name" value="bL25_bact_ctc"/>
    <property type="match status" value="1"/>
</dbReference>
<dbReference type="NCBIfam" id="NF004612">
    <property type="entry name" value="PRK05943.1"/>
    <property type="match status" value="1"/>
</dbReference>
<dbReference type="PANTHER" id="PTHR33284:SF1">
    <property type="entry name" value="RIBOSOMAL PROTEIN L25_GLN-TRNA SYNTHETASE, ANTI-CODON-BINDING DOMAIN-CONTAINING PROTEIN"/>
    <property type="match status" value="1"/>
</dbReference>
<dbReference type="InterPro" id="IPR001021">
    <property type="entry name" value="Ribosomal_bL25_long"/>
</dbReference>
<dbReference type="NCBIfam" id="NF004139">
    <property type="entry name" value="PRK05618.4-2"/>
    <property type="match status" value="1"/>
</dbReference>
<evidence type="ECO:0000256" key="5">
    <source>
        <dbReference type="HAMAP-Rule" id="MF_01334"/>
    </source>
</evidence>
<evidence type="ECO:0000256" key="2">
    <source>
        <dbReference type="ARBA" id="ARBA00022884"/>
    </source>
</evidence>
<name>A0ABX2CT74_9CYAN</name>
<reference evidence="8 9" key="1">
    <citation type="journal article" date="2020" name="Sci. Rep.">
        <title>A novel cyanobacterial geosmin producer, revising GeoA distribution and dispersion patterns in Bacteria.</title>
        <authorList>
            <person name="Churro C."/>
            <person name="Semedo-Aguiar A.P."/>
            <person name="Silva A.D."/>
            <person name="Pereira-Leal J.B."/>
            <person name="Leite R.B."/>
        </authorList>
    </citation>
    <scope>NUCLEOTIDE SEQUENCE [LARGE SCALE GENOMIC DNA]</scope>
    <source>
        <strain evidence="8 9">IPMA8</strain>
    </source>
</reference>
<dbReference type="EMBL" id="SRRZ01000010">
    <property type="protein sequence ID" value="NQE33123.1"/>
    <property type="molecule type" value="Genomic_DNA"/>
</dbReference>
<keyword evidence="4 5" id="KW-0687">Ribonucleoprotein</keyword>
<dbReference type="CDD" id="cd00495">
    <property type="entry name" value="Ribosomal_L25_TL5_CTC"/>
    <property type="match status" value="1"/>
</dbReference>